<keyword evidence="1" id="KW-1133">Transmembrane helix</keyword>
<dbReference type="Pfam" id="PF11391">
    <property type="entry name" value="DUF2798"/>
    <property type="match status" value="1"/>
</dbReference>
<evidence type="ECO:0000313" key="5">
    <source>
        <dbReference type="Proteomes" id="UP000322997"/>
    </source>
</evidence>
<organism evidence="2 4">
    <name type="scientific">Rossellomorea marisflavi</name>
    <dbReference type="NCBI Taxonomy" id="189381"/>
    <lineage>
        <taxon>Bacteria</taxon>
        <taxon>Bacillati</taxon>
        <taxon>Bacillota</taxon>
        <taxon>Bacilli</taxon>
        <taxon>Bacillales</taxon>
        <taxon>Bacillaceae</taxon>
        <taxon>Rossellomorea</taxon>
    </lineage>
</organism>
<dbReference type="RefSeq" id="WP_048005480.1">
    <property type="nucleotide sequence ID" value="NZ_CP047095.1"/>
</dbReference>
<name>A0A0J5SDB6_9BACI</name>
<proteinExistence type="predicted"/>
<reference evidence="4" key="1">
    <citation type="submission" date="2016-01" db="EMBL/GenBank/DDBJ databases">
        <title>Whole genome sequencing of Bhargavaea cecembensis T14.</title>
        <authorList>
            <person name="Hong K.W."/>
        </authorList>
    </citation>
    <scope>NUCLEOTIDE SEQUENCE [LARGE SCALE GENOMIC DNA]</scope>
    <source>
        <strain evidence="4">M19</strain>
    </source>
</reference>
<feature type="transmembrane region" description="Helical" evidence="1">
    <location>
        <begin position="41"/>
        <end position="61"/>
    </location>
</feature>
<feature type="transmembrane region" description="Helical" evidence="1">
    <location>
        <begin position="12"/>
        <end position="35"/>
    </location>
</feature>
<accession>A0A0J5SDB6</accession>
<keyword evidence="1" id="KW-0472">Membrane</keyword>
<dbReference type="OrthoDB" id="1684255at2"/>
<dbReference type="InterPro" id="IPR021529">
    <property type="entry name" value="DUF2798"/>
</dbReference>
<dbReference type="EMBL" id="LQQY01000009">
    <property type="protein sequence ID" value="KZE51014.1"/>
    <property type="molecule type" value="Genomic_DNA"/>
</dbReference>
<protein>
    <submittedName>
        <fullName evidence="3">DUF2798 domain-containing protein</fullName>
    </submittedName>
</protein>
<keyword evidence="1" id="KW-0812">Transmembrane</keyword>
<evidence type="ECO:0000313" key="2">
    <source>
        <dbReference type="EMBL" id="KZE51014.1"/>
    </source>
</evidence>
<evidence type="ECO:0000256" key="1">
    <source>
        <dbReference type="SAM" id="Phobius"/>
    </source>
</evidence>
<evidence type="ECO:0000313" key="4">
    <source>
        <dbReference type="Proteomes" id="UP000076510"/>
    </source>
</evidence>
<dbReference type="Proteomes" id="UP000076510">
    <property type="component" value="Unassembled WGS sequence"/>
</dbReference>
<dbReference type="AlphaFoldDB" id="A0A0J5SDB6"/>
<evidence type="ECO:0000313" key="3">
    <source>
        <dbReference type="EMBL" id="TYS54870.1"/>
    </source>
</evidence>
<reference evidence="3 5" key="3">
    <citation type="submission" date="2019-08" db="EMBL/GenBank/DDBJ databases">
        <title>Bacillus genomes from the desert of Cuatro Cienegas, Coahuila.</title>
        <authorList>
            <person name="Olmedo-Alvarez G."/>
        </authorList>
    </citation>
    <scope>NUCLEOTIDE SEQUENCE [LARGE SCALE GENOMIC DNA]</scope>
    <source>
        <strain evidence="3 5">CH108_3D</strain>
    </source>
</reference>
<dbReference type="EMBL" id="VTEQ01000002">
    <property type="protein sequence ID" value="TYS54870.1"/>
    <property type="molecule type" value="Genomic_DNA"/>
</dbReference>
<dbReference type="Proteomes" id="UP000322997">
    <property type="component" value="Unassembled WGS sequence"/>
</dbReference>
<dbReference type="PATRIC" id="fig|189381.10.peg.1077"/>
<comment type="caution">
    <text evidence="2">The sequence shown here is derived from an EMBL/GenBank/DDBJ whole genome shotgun (WGS) entry which is preliminary data.</text>
</comment>
<reference evidence="2" key="2">
    <citation type="submission" date="2016-01" db="EMBL/GenBank/DDBJ databases">
        <authorList>
            <person name="McClelland M."/>
            <person name="Jain A."/>
            <person name="Saraogi P."/>
            <person name="Mendelson R."/>
            <person name="Westerman R."/>
            <person name="SanMiguel P."/>
            <person name="Csonka L."/>
        </authorList>
    </citation>
    <scope>NUCLEOTIDE SEQUENCE</scope>
    <source>
        <strain evidence="2">M19</strain>
    </source>
</reference>
<sequence length="80" mass="9555">MKIHSKYRRVITAFVTALCMSIFISFMLVSINFGYDSHFLLTWLRMWSEAFACAFFGAYFFPKFIQFLISKIHFFENTID</sequence>
<gene>
    <name evidence="2" type="ORF">AV649_16740</name>
    <name evidence="3" type="ORF">FZC83_07940</name>
</gene>